<evidence type="ECO:0000256" key="4">
    <source>
        <dbReference type="ARBA" id="ARBA00022898"/>
    </source>
</evidence>
<dbReference type="PANTHER" id="PTHR42790">
    <property type="entry name" value="AMINOTRANSFERASE"/>
    <property type="match status" value="1"/>
</dbReference>
<dbReference type="InterPro" id="IPR050859">
    <property type="entry name" value="Class-I_PLP-dep_aminotransf"/>
</dbReference>
<dbReference type="InterPro" id="IPR004839">
    <property type="entry name" value="Aminotransferase_I/II_large"/>
</dbReference>
<reference evidence="6 7" key="1">
    <citation type="submission" date="2024-03" db="EMBL/GenBank/DDBJ databases">
        <title>Human intestinal bacterial collection.</title>
        <authorList>
            <person name="Pauvert C."/>
            <person name="Hitch T.C.A."/>
            <person name="Clavel T."/>
        </authorList>
    </citation>
    <scope>NUCLEOTIDE SEQUENCE [LARGE SCALE GENOMIC DNA]</scope>
    <source>
        <strain evidence="6 7">CLA-JM-H11</strain>
    </source>
</reference>
<protein>
    <submittedName>
        <fullName evidence="6">PLP-dependent aminotransferase family protein</fullName>
    </submittedName>
</protein>
<dbReference type="CDD" id="cd00609">
    <property type="entry name" value="AAT_like"/>
    <property type="match status" value="1"/>
</dbReference>
<dbReference type="PANTHER" id="PTHR42790:SF19">
    <property type="entry name" value="KYNURENINE_ALPHA-AMINOADIPATE AMINOTRANSFERASE, MITOCHONDRIAL"/>
    <property type="match status" value="1"/>
</dbReference>
<dbReference type="Gene3D" id="3.90.1150.10">
    <property type="entry name" value="Aspartate Aminotransferase, domain 1"/>
    <property type="match status" value="1"/>
</dbReference>
<sequence length="416" mass="46879">MTTVMRRSTRMAQEFDEGEWYMEFQISNRMRGMKPSIIREILKQMSDPELISFAGGNPAADSFPAADIARFSAELLENDPVGVLQYSVTEGVPAAREAVRKFANRHDEVVKDNDDLILVSGSQQILDFVTKCLCNEGDVVAVENPAFLGAFLSFRCYGAKLVGVSMEEDGVDLTELEKVFSANPKPRFFYCIPNFQNPTGRTMSAEKRKAVYELSVKYGVPILEDDPYGELRISGQPVAPIKSLDITGNVIYAASFSKIMCPGMRLAYCVCDKALMKSLVIAKQGSDVHTNVWSQRICAQLLTRTDMDRHIEEIRQIYREKAEYMMRLLDEKCPQIRYVRPEGGMFLWGTLPDGIDMQEFVKRCLERKLAVVPGNAFLVDETQPCQNFRMNFSTPTKANIEKGVEIMAAVLAEMDR</sequence>
<proteinExistence type="predicted"/>
<dbReference type="InterPro" id="IPR015424">
    <property type="entry name" value="PyrdxlP-dep_Trfase"/>
</dbReference>
<dbReference type="RefSeq" id="WP_349214148.1">
    <property type="nucleotide sequence ID" value="NZ_JBBMFA010000023.1"/>
</dbReference>
<dbReference type="Proteomes" id="UP001477672">
    <property type="component" value="Unassembled WGS sequence"/>
</dbReference>
<dbReference type="SUPFAM" id="SSF53383">
    <property type="entry name" value="PLP-dependent transferases"/>
    <property type="match status" value="1"/>
</dbReference>
<organism evidence="6 7">
    <name type="scientific">Ruthenibacterium intestinale</name>
    <dbReference type="NCBI Taxonomy" id="3133163"/>
    <lineage>
        <taxon>Bacteria</taxon>
        <taxon>Bacillati</taxon>
        <taxon>Bacillota</taxon>
        <taxon>Clostridia</taxon>
        <taxon>Eubacteriales</taxon>
        <taxon>Oscillospiraceae</taxon>
        <taxon>Ruthenibacterium</taxon>
    </lineage>
</organism>
<evidence type="ECO:0000313" key="6">
    <source>
        <dbReference type="EMBL" id="MEQ2518966.1"/>
    </source>
</evidence>
<dbReference type="GO" id="GO:0008483">
    <property type="term" value="F:transaminase activity"/>
    <property type="evidence" value="ECO:0007669"/>
    <property type="project" value="UniProtKB-KW"/>
</dbReference>
<keyword evidence="7" id="KW-1185">Reference proteome</keyword>
<dbReference type="Pfam" id="PF00155">
    <property type="entry name" value="Aminotran_1_2"/>
    <property type="match status" value="1"/>
</dbReference>
<gene>
    <name evidence="6" type="ORF">WMO24_00695</name>
</gene>
<accession>A0ABV1GAU8</accession>
<dbReference type="EMBL" id="JBBMFA010000023">
    <property type="protein sequence ID" value="MEQ2518966.1"/>
    <property type="molecule type" value="Genomic_DNA"/>
</dbReference>
<dbReference type="InterPro" id="IPR015422">
    <property type="entry name" value="PyrdxlP-dep_Trfase_small"/>
</dbReference>
<dbReference type="Gene3D" id="3.40.640.10">
    <property type="entry name" value="Type I PLP-dependent aspartate aminotransferase-like (Major domain)"/>
    <property type="match status" value="1"/>
</dbReference>
<dbReference type="InterPro" id="IPR015421">
    <property type="entry name" value="PyrdxlP-dep_Trfase_major"/>
</dbReference>
<keyword evidence="4" id="KW-0663">Pyridoxal phosphate</keyword>
<evidence type="ECO:0000256" key="1">
    <source>
        <dbReference type="ARBA" id="ARBA00001933"/>
    </source>
</evidence>
<keyword evidence="2 6" id="KW-0032">Aminotransferase</keyword>
<evidence type="ECO:0000256" key="2">
    <source>
        <dbReference type="ARBA" id="ARBA00022576"/>
    </source>
</evidence>
<evidence type="ECO:0000256" key="3">
    <source>
        <dbReference type="ARBA" id="ARBA00022679"/>
    </source>
</evidence>
<name>A0ABV1GAU8_9FIRM</name>
<comment type="cofactor">
    <cofactor evidence="1">
        <name>pyridoxal 5'-phosphate</name>
        <dbReference type="ChEBI" id="CHEBI:597326"/>
    </cofactor>
</comment>
<evidence type="ECO:0000313" key="7">
    <source>
        <dbReference type="Proteomes" id="UP001477672"/>
    </source>
</evidence>
<feature type="domain" description="Aminotransferase class I/classII large" evidence="5">
    <location>
        <begin position="53"/>
        <end position="405"/>
    </location>
</feature>
<evidence type="ECO:0000259" key="5">
    <source>
        <dbReference type="Pfam" id="PF00155"/>
    </source>
</evidence>
<keyword evidence="3" id="KW-0808">Transferase</keyword>
<comment type="caution">
    <text evidence="6">The sequence shown here is derived from an EMBL/GenBank/DDBJ whole genome shotgun (WGS) entry which is preliminary data.</text>
</comment>